<evidence type="ECO:0000313" key="2">
    <source>
        <dbReference type="EMBL" id="MBB6467817.1"/>
    </source>
</evidence>
<dbReference type="EMBL" id="JACHGI010000007">
    <property type="protein sequence ID" value="MBB6467817.1"/>
    <property type="molecule type" value="Genomic_DNA"/>
</dbReference>
<evidence type="ECO:0000256" key="1">
    <source>
        <dbReference type="SAM" id="SignalP"/>
    </source>
</evidence>
<proteinExistence type="predicted"/>
<sequence>MIRTFAGTTVLAAALGLATQAHASIPLLNATCPGEIEVHADEGGPVYVNGKKGELKKFNDNYFEIKGAGVTISLSINPDGSPSVTYTGKGGANGICTVKAG</sequence>
<protein>
    <submittedName>
        <fullName evidence="2">Uncharacterized protein</fullName>
    </submittedName>
</protein>
<name>A0A8E1WIJ6_9HYPH</name>
<comment type="caution">
    <text evidence="2">The sequence shown here is derived from an EMBL/GenBank/DDBJ whole genome shotgun (WGS) entry which is preliminary data.</text>
</comment>
<reference evidence="2 3" key="1">
    <citation type="submission" date="2020-08" db="EMBL/GenBank/DDBJ databases">
        <title>Genomic Encyclopedia of Type Strains, Phase IV (KMG-IV): sequencing the most valuable type-strain genomes for metagenomic binning, comparative biology and taxonomic classification.</title>
        <authorList>
            <person name="Goeker M."/>
        </authorList>
    </citation>
    <scope>NUCLEOTIDE SEQUENCE [LARGE SCALE GENOMIC DNA]</scope>
    <source>
        <strain evidence="2 3">DSM 17454</strain>
    </source>
</reference>
<evidence type="ECO:0000313" key="3">
    <source>
        <dbReference type="Proteomes" id="UP000532373"/>
    </source>
</evidence>
<feature type="chain" id="PRO_5034029812" evidence="1">
    <location>
        <begin position="24"/>
        <end position="101"/>
    </location>
</feature>
<organism evidence="2 3">
    <name type="scientific">Aminobacter carboxidus</name>
    <dbReference type="NCBI Taxonomy" id="376165"/>
    <lineage>
        <taxon>Bacteria</taxon>
        <taxon>Pseudomonadati</taxon>
        <taxon>Pseudomonadota</taxon>
        <taxon>Alphaproteobacteria</taxon>
        <taxon>Hyphomicrobiales</taxon>
        <taxon>Phyllobacteriaceae</taxon>
        <taxon>Aminobacter</taxon>
    </lineage>
</organism>
<feature type="signal peptide" evidence="1">
    <location>
        <begin position="1"/>
        <end position="23"/>
    </location>
</feature>
<dbReference type="Proteomes" id="UP000532373">
    <property type="component" value="Unassembled WGS sequence"/>
</dbReference>
<dbReference type="AlphaFoldDB" id="A0A8E1WIJ6"/>
<keyword evidence="1" id="KW-0732">Signal</keyword>
<accession>A0A8E1WIJ6</accession>
<gene>
    <name evidence="2" type="ORF">HNQ96_003700</name>
</gene>
<dbReference type="RefSeq" id="WP_184770202.1">
    <property type="nucleotide sequence ID" value="NZ_JACHGI010000007.1"/>
</dbReference>